<feature type="domain" description="Phosphogluconate dehydrogenase NAD-binding putative C-terminal" evidence="3">
    <location>
        <begin position="189"/>
        <end position="251"/>
    </location>
</feature>
<reference evidence="4 5" key="2">
    <citation type="submission" date="2020-03" db="EMBL/GenBank/DDBJ databases">
        <authorList>
            <person name="Ichikawa N."/>
            <person name="Kimura A."/>
            <person name="Kitahashi Y."/>
            <person name="Uohara A."/>
        </authorList>
    </citation>
    <scope>NUCLEOTIDE SEQUENCE [LARGE SCALE GENOMIC DNA]</scope>
    <source>
        <strain evidence="4 5">NBRC 107702</strain>
    </source>
</reference>
<dbReference type="Pfam" id="PF03446">
    <property type="entry name" value="NAD_binding_2"/>
    <property type="match status" value="1"/>
</dbReference>
<dbReference type="SUPFAM" id="SSF48179">
    <property type="entry name" value="6-phosphogluconate dehydrogenase C-terminal domain-like"/>
    <property type="match status" value="1"/>
</dbReference>
<dbReference type="Proteomes" id="UP000502508">
    <property type="component" value="Chromosome"/>
</dbReference>
<dbReference type="AlphaFoldDB" id="A0A6F8Y4P3"/>
<evidence type="ECO:0000313" key="5">
    <source>
        <dbReference type="Proteomes" id="UP000502508"/>
    </source>
</evidence>
<proteinExistence type="predicted"/>
<dbReference type="SUPFAM" id="SSF51735">
    <property type="entry name" value="NAD(P)-binding Rossmann-fold domains"/>
    <property type="match status" value="1"/>
</dbReference>
<protein>
    <recommendedName>
        <fullName evidence="6">6-phosphogluconate dehydrogenase</fullName>
    </recommendedName>
</protein>
<gene>
    <name evidence="4" type="ORF">Pflav_074920</name>
</gene>
<dbReference type="EMBL" id="AP022870">
    <property type="protein sequence ID" value="BCB81082.1"/>
    <property type="molecule type" value="Genomic_DNA"/>
</dbReference>
<feature type="domain" description="6-phosphogluconate dehydrogenase NADP-binding" evidence="2">
    <location>
        <begin position="3"/>
        <end position="140"/>
    </location>
</feature>
<reference evidence="4 5" key="1">
    <citation type="submission" date="2020-03" db="EMBL/GenBank/DDBJ databases">
        <title>Whole genome shotgun sequence of Phytohabitans flavus NBRC 107702.</title>
        <authorList>
            <person name="Komaki H."/>
            <person name="Tamura T."/>
        </authorList>
    </citation>
    <scope>NUCLEOTIDE SEQUENCE [LARGE SCALE GENOMIC DNA]</scope>
    <source>
        <strain evidence="4 5">NBRC 107702</strain>
    </source>
</reference>
<sequence length="281" mass="28659">MAIGIVSPGFMGAALGGALRSGGARVVTTLQGRSARSGRLAEAAGLEVLGSIDDVTSAAEVILVVTPPGAASDAAERIADSARRTGGRPLVADLNAIAPTTVAAIEATLAAAGLDLVDGSISGPPPTTRPGARIYLSGPRADEIAALPWRDVRPVVVPGRTGRASAVKMCTGSVYKGVTAILAQAMRTADHYDVLDEVLEDLGDEADPGAVAVAATKAARFAEEMREIASAQRAAGLTPALFEAFSEVYEDIAATDLANGDPETTSRDVPPGEVARRLRRP</sequence>
<dbReference type="Pfam" id="PF09130">
    <property type="entry name" value="DUF1932"/>
    <property type="match status" value="1"/>
</dbReference>
<feature type="region of interest" description="Disordered" evidence="1">
    <location>
        <begin position="256"/>
        <end position="281"/>
    </location>
</feature>
<evidence type="ECO:0000313" key="4">
    <source>
        <dbReference type="EMBL" id="BCB81082.1"/>
    </source>
</evidence>
<dbReference type="GO" id="GO:0050661">
    <property type="term" value="F:NADP binding"/>
    <property type="evidence" value="ECO:0007669"/>
    <property type="project" value="InterPro"/>
</dbReference>
<dbReference type="InterPro" id="IPR013328">
    <property type="entry name" value="6PGD_dom2"/>
</dbReference>
<dbReference type="Gene3D" id="1.10.1040.10">
    <property type="entry name" value="N-(1-d-carboxylethyl)-l-norvaline Dehydrogenase, domain 2"/>
    <property type="match status" value="1"/>
</dbReference>
<dbReference type="InterPro" id="IPR008927">
    <property type="entry name" value="6-PGluconate_DH-like_C_sf"/>
</dbReference>
<organism evidence="4 5">
    <name type="scientific">Phytohabitans flavus</name>
    <dbReference type="NCBI Taxonomy" id="1076124"/>
    <lineage>
        <taxon>Bacteria</taxon>
        <taxon>Bacillati</taxon>
        <taxon>Actinomycetota</taxon>
        <taxon>Actinomycetes</taxon>
        <taxon>Micromonosporales</taxon>
        <taxon>Micromonosporaceae</taxon>
    </lineage>
</organism>
<name>A0A6F8Y4P3_9ACTN</name>
<accession>A0A6F8Y4P3</accession>
<evidence type="ECO:0000256" key="1">
    <source>
        <dbReference type="SAM" id="MobiDB-lite"/>
    </source>
</evidence>
<evidence type="ECO:0000259" key="2">
    <source>
        <dbReference type="Pfam" id="PF03446"/>
    </source>
</evidence>
<dbReference type="RefSeq" id="WP_173041054.1">
    <property type="nucleotide sequence ID" value="NZ_AP022870.1"/>
</dbReference>
<dbReference type="InterPro" id="IPR006115">
    <property type="entry name" value="6PGDH_NADP-bd"/>
</dbReference>
<keyword evidence="5" id="KW-1185">Reference proteome</keyword>
<dbReference type="InterPro" id="IPR036291">
    <property type="entry name" value="NAD(P)-bd_dom_sf"/>
</dbReference>
<evidence type="ECO:0000259" key="3">
    <source>
        <dbReference type="Pfam" id="PF09130"/>
    </source>
</evidence>
<evidence type="ECO:0008006" key="6">
    <source>
        <dbReference type="Google" id="ProtNLM"/>
    </source>
</evidence>
<dbReference type="Gene3D" id="3.40.50.720">
    <property type="entry name" value="NAD(P)-binding Rossmann-like Domain"/>
    <property type="match status" value="1"/>
</dbReference>
<dbReference type="InterPro" id="IPR015814">
    <property type="entry name" value="Pgluconate_DH_NAD-bd_C"/>
</dbReference>
<dbReference type="KEGG" id="pfla:Pflav_074920"/>